<accession>A0ABM6K3C8</accession>
<name>A0ABM6K3C8_PANSE</name>
<sequence>MTLLERLVQELPKLGGWPSDRTVASNGLNGSVTFHSKGRAPFVMAGLHFSGTGCVSYEEYEAALAASKQPEWNGEGLPPVGCECEALYDSCDKAWFRARIIAHDDKRIIGRWLEGSKADQLLDYPVIDSFRPILTEAERKREEAKNVIAELCRSSASNGHSADLIYDAIAAGKIPHIALN</sequence>
<dbReference type="RefSeq" id="WP_052310100.1">
    <property type="nucleotide sequence ID" value="NZ_AHIE01000001.1"/>
</dbReference>
<dbReference type="EMBL" id="CP017581">
    <property type="protein sequence ID" value="ARF48864.1"/>
    <property type="molecule type" value="Genomic_DNA"/>
</dbReference>
<keyword evidence="2" id="KW-1185">Reference proteome</keyword>
<dbReference type="Proteomes" id="UP000192380">
    <property type="component" value="Chromosome"/>
</dbReference>
<evidence type="ECO:0008006" key="3">
    <source>
        <dbReference type="Google" id="ProtNLM"/>
    </source>
</evidence>
<evidence type="ECO:0000313" key="1">
    <source>
        <dbReference type="EMBL" id="ARF48864.1"/>
    </source>
</evidence>
<reference evidence="1 2" key="1">
    <citation type="submission" date="2016-10" db="EMBL/GenBank/DDBJ databases">
        <title>Complete Genome Assembly of Pantoea stewartii subsp. stewartii DC283, a Corn Pathogen.</title>
        <authorList>
            <person name="Duong D.A."/>
            <person name="Stevens A.M."/>
            <person name="Jensen R.V."/>
        </authorList>
    </citation>
    <scope>NUCLEOTIDE SEQUENCE [LARGE SCALE GENOMIC DNA]</scope>
    <source>
        <strain evidence="1 2">DC283</strain>
    </source>
</reference>
<protein>
    <recommendedName>
        <fullName evidence="3">DUF4304 domain-containing protein</fullName>
    </recommendedName>
</protein>
<proteinExistence type="predicted"/>
<gene>
    <name evidence="1" type="ORF">DSJ_05620</name>
</gene>
<evidence type="ECO:0000313" key="2">
    <source>
        <dbReference type="Proteomes" id="UP000192380"/>
    </source>
</evidence>
<organism evidence="1 2">
    <name type="scientific">Pantoea stewartii subsp. stewartii DC283</name>
    <dbReference type="NCBI Taxonomy" id="660596"/>
    <lineage>
        <taxon>Bacteria</taxon>
        <taxon>Pseudomonadati</taxon>
        <taxon>Pseudomonadota</taxon>
        <taxon>Gammaproteobacteria</taxon>
        <taxon>Enterobacterales</taxon>
        <taxon>Erwiniaceae</taxon>
        <taxon>Pantoea</taxon>
    </lineage>
</organism>